<dbReference type="EMBL" id="CP001825">
    <property type="protein sequence ID" value="ACZ42662.1"/>
    <property type="molecule type" value="Genomic_DNA"/>
</dbReference>
<organism evidence="1 2">
    <name type="scientific">Thermobaculum terrenum (strain ATCC BAA-798 / CCMEE 7001 / YNP1)</name>
    <dbReference type="NCBI Taxonomy" id="525904"/>
    <lineage>
        <taxon>Bacteria</taxon>
        <taxon>Bacillati</taxon>
        <taxon>Chloroflexota</taxon>
        <taxon>Chloroflexia</taxon>
        <taxon>Candidatus Thermobaculales</taxon>
        <taxon>Candidatus Thermobaculaceae</taxon>
        <taxon>Thermobaculum</taxon>
    </lineage>
</organism>
<dbReference type="RefSeq" id="WP_012875696.1">
    <property type="nucleotide sequence ID" value="NC_013525.1"/>
</dbReference>
<proteinExistence type="predicted"/>
<dbReference type="AlphaFoldDB" id="D1CCZ7"/>
<name>D1CCZ7_THET1</name>
<sequence>MTFRHAARTITLVRSQPIAIDVLDRESFLRYGETIELVQPDLGKRSRGEDDYQVLTRIPSTGWRLALHCVRVRWTDVLYVCNNRRIFTPQYGTTLICVALPRRTENVQVFLLDRSVMLNSEIPHCLLTLSAESWVQVGESFDTQAREIKLRRTLVPAVLWH</sequence>
<dbReference type="Proteomes" id="UP000000323">
    <property type="component" value="Chromosome 1"/>
</dbReference>
<keyword evidence="2" id="KW-1185">Reference proteome</keyword>
<gene>
    <name evidence="1" type="ordered locus">Tter_1756</name>
</gene>
<accession>D1CCZ7</accession>
<reference evidence="2" key="1">
    <citation type="journal article" date="2010" name="Stand. Genomic Sci.">
        <title>Complete genome sequence of 'Thermobaculum terrenum' type strain (YNP1).</title>
        <authorList>
            <person name="Kiss H."/>
            <person name="Cleland D."/>
            <person name="Lapidus A."/>
            <person name="Lucas S."/>
            <person name="Glavina Del Rio T."/>
            <person name="Nolan M."/>
            <person name="Tice H."/>
            <person name="Han C."/>
            <person name="Goodwin L."/>
            <person name="Pitluck S."/>
            <person name="Liolios K."/>
            <person name="Ivanova N."/>
            <person name="Mavromatis K."/>
            <person name="Ovchinnikova G."/>
            <person name="Pati A."/>
            <person name="Chen A."/>
            <person name="Palaniappan K."/>
            <person name="Land M."/>
            <person name="Hauser L."/>
            <person name="Chang Y."/>
            <person name="Jeffries C."/>
            <person name="Lu M."/>
            <person name="Brettin T."/>
            <person name="Detter J."/>
            <person name="Goker M."/>
            <person name="Tindall B."/>
            <person name="Beck B."/>
            <person name="McDermott T."/>
            <person name="Woyke T."/>
            <person name="Bristow J."/>
            <person name="Eisen J."/>
            <person name="Markowitz V."/>
            <person name="Hugenholtz P."/>
            <person name="Kyrpides N."/>
            <person name="Klenk H."/>
            <person name="Cheng J."/>
        </authorList>
    </citation>
    <scope>NUCLEOTIDE SEQUENCE [LARGE SCALE GENOMIC DNA]</scope>
    <source>
        <strain evidence="2">ATCC BAA-798 / YNP1</strain>
    </source>
</reference>
<evidence type="ECO:0000313" key="1">
    <source>
        <dbReference type="EMBL" id="ACZ42662.1"/>
    </source>
</evidence>
<dbReference type="KEGG" id="ttr:Tter_1756"/>
<protein>
    <submittedName>
        <fullName evidence="1">Uncharacterized protein</fullName>
    </submittedName>
</protein>
<evidence type="ECO:0000313" key="2">
    <source>
        <dbReference type="Proteomes" id="UP000000323"/>
    </source>
</evidence>
<dbReference type="HOGENOM" id="CLU_1642933_0_0_0"/>